<proteinExistence type="predicted"/>
<dbReference type="KEGG" id="zpl:ZBT109_2186"/>
<dbReference type="Gene3D" id="2.60.200.60">
    <property type="match status" value="1"/>
</dbReference>
<dbReference type="Proteomes" id="UP000267342">
    <property type="component" value="Chromosome"/>
</dbReference>
<dbReference type="CDD" id="cd14744">
    <property type="entry name" value="PAAR_CT_2"/>
    <property type="match status" value="1"/>
</dbReference>
<gene>
    <name evidence="1" type="ORF">ZBT109_2186</name>
</gene>
<sequence length="85" mass="8600">MKGIIVLGDLTTHGGTVISAQSTYTVGGKPVACMGDKIACPLHGINLIIEGESSMLVNGKPIALDGHRCACGCQLIASTSTHGHA</sequence>
<evidence type="ECO:0000313" key="1">
    <source>
        <dbReference type="EMBL" id="BBG30921.1"/>
    </source>
</evidence>
<name>A0A348HH19_9GAMM</name>
<accession>A0A348HH19</accession>
<dbReference type="RefSeq" id="WP_027705853.1">
    <property type="nucleotide sequence ID" value="NZ_AP018933.1"/>
</dbReference>
<dbReference type="STRING" id="1123510.GCA_000620025_00706"/>
<dbReference type="InterPro" id="IPR008727">
    <property type="entry name" value="PAAR_motif"/>
</dbReference>
<keyword evidence="2" id="KW-1185">Reference proteome</keyword>
<evidence type="ECO:0000313" key="2">
    <source>
        <dbReference type="Proteomes" id="UP000267342"/>
    </source>
</evidence>
<dbReference type="Pfam" id="PF05488">
    <property type="entry name" value="PAAR_motif"/>
    <property type="match status" value="1"/>
</dbReference>
<organism evidence="1 2">
    <name type="scientific">Zymobacter palmae</name>
    <dbReference type="NCBI Taxonomy" id="33074"/>
    <lineage>
        <taxon>Bacteria</taxon>
        <taxon>Pseudomonadati</taxon>
        <taxon>Pseudomonadota</taxon>
        <taxon>Gammaproteobacteria</taxon>
        <taxon>Oceanospirillales</taxon>
        <taxon>Halomonadaceae</taxon>
        <taxon>Zymobacter group</taxon>
        <taxon>Zymobacter</taxon>
    </lineage>
</organism>
<protein>
    <submittedName>
        <fullName evidence="1">Uncharacterized conserved protein</fullName>
    </submittedName>
</protein>
<dbReference type="EMBL" id="AP018933">
    <property type="protein sequence ID" value="BBG30921.1"/>
    <property type="molecule type" value="Genomic_DNA"/>
</dbReference>
<dbReference type="AlphaFoldDB" id="A0A348HH19"/>
<reference evidence="1 2" key="1">
    <citation type="submission" date="2018-09" db="EMBL/GenBank/DDBJ databases">
        <title>Zymobacter palmae IAM14233 (=T109) whole genome analysis.</title>
        <authorList>
            <person name="Yanase H."/>
        </authorList>
    </citation>
    <scope>NUCLEOTIDE SEQUENCE [LARGE SCALE GENOMIC DNA]</scope>
    <source>
        <strain evidence="1 2">IAM14233</strain>
    </source>
</reference>
<dbReference type="OrthoDB" id="9204728at2"/>